<organism evidence="1 2">
    <name type="scientific">Rangifer tarandus platyrhynchus</name>
    <name type="common">Svalbard reindeer</name>
    <dbReference type="NCBI Taxonomy" id="3082113"/>
    <lineage>
        <taxon>Eukaryota</taxon>
        <taxon>Metazoa</taxon>
        <taxon>Chordata</taxon>
        <taxon>Craniata</taxon>
        <taxon>Vertebrata</taxon>
        <taxon>Euteleostomi</taxon>
        <taxon>Mammalia</taxon>
        <taxon>Eutheria</taxon>
        <taxon>Laurasiatheria</taxon>
        <taxon>Artiodactyla</taxon>
        <taxon>Ruminantia</taxon>
        <taxon>Pecora</taxon>
        <taxon>Cervidae</taxon>
        <taxon>Odocoileinae</taxon>
        <taxon>Rangifer</taxon>
    </lineage>
</organism>
<sequence>MTAFQSPVHGSAHFPDCNLARVPAPSCSSLNRSAFLSEMPTALPPCRRILGHCHTVVFRVSLCLRGQMASLPFSRADLTECLLKIFCLLVHKYLERSLEMVFSLGISFRISIRNGLLSPQSVYRVSHL</sequence>
<keyword evidence="2" id="KW-1185">Reference proteome</keyword>
<evidence type="ECO:0000313" key="2">
    <source>
        <dbReference type="Proteomes" id="UP001176941"/>
    </source>
</evidence>
<dbReference type="Proteomes" id="UP001176941">
    <property type="component" value="Chromosome 15"/>
</dbReference>
<proteinExistence type="predicted"/>
<name>A0ABN8YBC4_RANTA</name>
<accession>A0ABN8YBC4</accession>
<protein>
    <submittedName>
        <fullName evidence="1">Uncharacterized protein</fullName>
    </submittedName>
</protein>
<gene>
    <name evidence="1" type="ORF">MRATA1EN1_LOCUS6041</name>
</gene>
<dbReference type="EMBL" id="OX459951">
    <property type="protein sequence ID" value="CAI9157079.1"/>
    <property type="molecule type" value="Genomic_DNA"/>
</dbReference>
<reference evidence="1" key="1">
    <citation type="submission" date="2023-04" db="EMBL/GenBank/DDBJ databases">
        <authorList>
            <consortium name="ELIXIR-Norway"/>
        </authorList>
    </citation>
    <scope>NUCLEOTIDE SEQUENCE [LARGE SCALE GENOMIC DNA]</scope>
</reference>
<evidence type="ECO:0000313" key="1">
    <source>
        <dbReference type="EMBL" id="CAI9157079.1"/>
    </source>
</evidence>